<dbReference type="AlphaFoldDB" id="A0A9W7BRZ6"/>
<keyword evidence="9" id="KW-1185">Reference proteome</keyword>
<dbReference type="InterPro" id="IPR036046">
    <property type="entry name" value="Acylphosphatase-like_dom_sf"/>
</dbReference>
<dbReference type="Gene3D" id="3.30.70.100">
    <property type="match status" value="1"/>
</dbReference>
<evidence type="ECO:0000313" key="9">
    <source>
        <dbReference type="Proteomes" id="UP001165160"/>
    </source>
</evidence>
<name>A0A9W7BRZ6_9STRA</name>
<keyword evidence="4" id="KW-0418">Kinase</keyword>
<dbReference type="Pfam" id="PF04940">
    <property type="entry name" value="BLUF"/>
    <property type="match status" value="1"/>
</dbReference>
<dbReference type="InterPro" id="IPR000719">
    <property type="entry name" value="Prot_kinase_dom"/>
</dbReference>
<dbReference type="PROSITE" id="PS50925">
    <property type="entry name" value="BLUF"/>
    <property type="match status" value="1"/>
</dbReference>
<organism evidence="8 9">
    <name type="scientific">Triparma verrucosa</name>
    <dbReference type="NCBI Taxonomy" id="1606542"/>
    <lineage>
        <taxon>Eukaryota</taxon>
        <taxon>Sar</taxon>
        <taxon>Stramenopiles</taxon>
        <taxon>Ochrophyta</taxon>
        <taxon>Bolidophyceae</taxon>
        <taxon>Parmales</taxon>
        <taxon>Triparmaceae</taxon>
        <taxon>Triparma</taxon>
    </lineage>
</organism>
<gene>
    <name evidence="8" type="ORF">TrVE_jg7752</name>
</gene>
<dbReference type="GO" id="GO:0004674">
    <property type="term" value="F:protein serine/threonine kinase activity"/>
    <property type="evidence" value="ECO:0007669"/>
    <property type="project" value="UniProtKB-KW"/>
</dbReference>
<feature type="domain" description="Protein kinase" evidence="6">
    <location>
        <begin position="137"/>
        <end position="433"/>
    </location>
</feature>
<dbReference type="SMART" id="SM01034">
    <property type="entry name" value="BLUF"/>
    <property type="match status" value="1"/>
</dbReference>
<dbReference type="SMART" id="SM00220">
    <property type="entry name" value="S_TKc"/>
    <property type="match status" value="1"/>
</dbReference>
<dbReference type="PANTHER" id="PTHR24351">
    <property type="entry name" value="RIBOSOMAL PROTEIN S6 KINASE"/>
    <property type="match status" value="1"/>
</dbReference>
<dbReference type="SUPFAM" id="SSF56112">
    <property type="entry name" value="Protein kinase-like (PK-like)"/>
    <property type="match status" value="1"/>
</dbReference>
<sequence>MGSVPSTLVEPQITIDKIIGVDPLSPAQLEALSNLDNFSFDYGSIQNLSMKASYLTINYSAMLKKSASTPEEMRKLVMRASVSNSQRKISGKICLRNPFEENFFVTQTIEGPVATVAILWNRIKSDPRIQEIVDSSYSIKNERSFRSWGLALEANERDWGRNFMTEHCKHRILHHNNAKTVYIAEDMRTNRHYVMKEMLVISNIHDIPESNEHSILTKVHEGLDASLEGRTGVIGVPDIFHELVKISMVYPLYPMDLFNAINFNTDMFKNEGFDEKIIVTFIAQLFEALLILKKRRVVHRDIKPENICVDENGNLVLMDFELAVQAEDCGFHKQDVLVGTTLYIAPEAYRRLEYSSASDMWAVAIIACELHSTELPWKINENMTVEEVGRTILKNPPKKPSAISDTLWALLSKIFVRSEDRISLEEAIKDPIFGSYKFIMHGEDGTMIPGNVFDRHDHLEPLRKISREHGLLRANAELSSRDRFNRVQKLNTSPNIRNHRNVYVENMSSPKSSLYGKQQQVIDDE</sequence>
<evidence type="ECO:0000259" key="6">
    <source>
        <dbReference type="PROSITE" id="PS50011"/>
    </source>
</evidence>
<evidence type="ECO:0000256" key="2">
    <source>
        <dbReference type="ARBA" id="ARBA00022679"/>
    </source>
</evidence>
<dbReference type="GO" id="GO:0005524">
    <property type="term" value="F:ATP binding"/>
    <property type="evidence" value="ECO:0007669"/>
    <property type="project" value="UniProtKB-KW"/>
</dbReference>
<protein>
    <recommendedName>
        <fullName evidence="10">Protein kinase domain-containing protein</fullName>
    </recommendedName>
</protein>
<dbReference type="Gene3D" id="1.10.510.10">
    <property type="entry name" value="Transferase(Phosphotransferase) domain 1"/>
    <property type="match status" value="1"/>
</dbReference>
<reference evidence="9" key="1">
    <citation type="journal article" date="2023" name="Commun. Biol.">
        <title>Genome analysis of Parmales, the sister group of diatoms, reveals the evolutionary specialization of diatoms from phago-mixotrophs to photoautotrophs.</title>
        <authorList>
            <person name="Ban H."/>
            <person name="Sato S."/>
            <person name="Yoshikawa S."/>
            <person name="Yamada K."/>
            <person name="Nakamura Y."/>
            <person name="Ichinomiya M."/>
            <person name="Sato N."/>
            <person name="Blanc-Mathieu R."/>
            <person name="Endo H."/>
            <person name="Kuwata A."/>
            <person name="Ogata H."/>
        </authorList>
    </citation>
    <scope>NUCLEOTIDE SEQUENCE [LARGE SCALE GENOMIC DNA]</scope>
    <source>
        <strain evidence="9">NIES 3699</strain>
    </source>
</reference>
<dbReference type="GO" id="GO:0071949">
    <property type="term" value="F:FAD binding"/>
    <property type="evidence" value="ECO:0007669"/>
    <property type="project" value="InterPro"/>
</dbReference>
<dbReference type="InterPro" id="IPR011009">
    <property type="entry name" value="Kinase-like_dom_sf"/>
</dbReference>
<keyword evidence="5" id="KW-0067">ATP-binding</keyword>
<dbReference type="Pfam" id="PF00069">
    <property type="entry name" value="Pkinase"/>
    <property type="match status" value="1"/>
</dbReference>
<dbReference type="SUPFAM" id="SSF54975">
    <property type="entry name" value="Acylphosphatase/BLUF domain-like"/>
    <property type="match status" value="1"/>
</dbReference>
<evidence type="ECO:0000256" key="1">
    <source>
        <dbReference type="ARBA" id="ARBA00022527"/>
    </source>
</evidence>
<keyword evidence="3" id="KW-0547">Nucleotide-binding</keyword>
<evidence type="ECO:0000259" key="7">
    <source>
        <dbReference type="PROSITE" id="PS50925"/>
    </source>
</evidence>
<dbReference type="GO" id="GO:0009882">
    <property type="term" value="F:blue light photoreceptor activity"/>
    <property type="evidence" value="ECO:0007669"/>
    <property type="project" value="InterPro"/>
</dbReference>
<comment type="caution">
    <text evidence="8">The sequence shown here is derived from an EMBL/GenBank/DDBJ whole genome shotgun (WGS) entry which is preliminary data.</text>
</comment>
<dbReference type="Proteomes" id="UP001165160">
    <property type="component" value="Unassembled WGS sequence"/>
</dbReference>
<dbReference type="EMBL" id="BRXX01000134">
    <property type="protein sequence ID" value="GMH92970.1"/>
    <property type="molecule type" value="Genomic_DNA"/>
</dbReference>
<proteinExistence type="predicted"/>
<evidence type="ECO:0008006" key="10">
    <source>
        <dbReference type="Google" id="ProtNLM"/>
    </source>
</evidence>
<dbReference type="PROSITE" id="PS50011">
    <property type="entry name" value="PROTEIN_KINASE_DOM"/>
    <property type="match status" value="1"/>
</dbReference>
<evidence type="ECO:0000313" key="8">
    <source>
        <dbReference type="EMBL" id="GMH92970.1"/>
    </source>
</evidence>
<feature type="domain" description="BLUF" evidence="7">
    <location>
        <begin position="54"/>
        <end position="151"/>
    </location>
</feature>
<dbReference type="InterPro" id="IPR007024">
    <property type="entry name" value="BLUF_domain"/>
</dbReference>
<dbReference type="PROSITE" id="PS00108">
    <property type="entry name" value="PROTEIN_KINASE_ST"/>
    <property type="match status" value="1"/>
</dbReference>
<evidence type="ECO:0000256" key="4">
    <source>
        <dbReference type="ARBA" id="ARBA00022777"/>
    </source>
</evidence>
<dbReference type="InterPro" id="IPR008271">
    <property type="entry name" value="Ser/Thr_kinase_AS"/>
</dbReference>
<evidence type="ECO:0000256" key="3">
    <source>
        <dbReference type="ARBA" id="ARBA00022741"/>
    </source>
</evidence>
<accession>A0A9W7BRZ6</accession>
<keyword evidence="1" id="KW-0723">Serine/threonine-protein kinase</keyword>
<evidence type="ECO:0000256" key="5">
    <source>
        <dbReference type="ARBA" id="ARBA00022840"/>
    </source>
</evidence>
<keyword evidence="2" id="KW-0808">Transferase</keyword>